<evidence type="ECO:0008006" key="4">
    <source>
        <dbReference type="Google" id="ProtNLM"/>
    </source>
</evidence>
<protein>
    <recommendedName>
        <fullName evidence="4">DUF2695 domain-containing protein</fullName>
    </recommendedName>
</protein>
<feature type="compositionally biased region" description="Acidic residues" evidence="1">
    <location>
        <begin position="51"/>
        <end position="63"/>
    </location>
</feature>
<name>A0A1I4UGT8_PSUAM</name>
<evidence type="ECO:0000256" key="1">
    <source>
        <dbReference type="SAM" id="MobiDB-lite"/>
    </source>
</evidence>
<organism evidence="2 3">
    <name type="scientific">Pseudonocardia ammonioxydans</name>
    <dbReference type="NCBI Taxonomy" id="260086"/>
    <lineage>
        <taxon>Bacteria</taxon>
        <taxon>Bacillati</taxon>
        <taxon>Actinomycetota</taxon>
        <taxon>Actinomycetes</taxon>
        <taxon>Pseudonocardiales</taxon>
        <taxon>Pseudonocardiaceae</taxon>
        <taxon>Pseudonocardia</taxon>
    </lineage>
</organism>
<reference evidence="2 3" key="1">
    <citation type="submission" date="2016-10" db="EMBL/GenBank/DDBJ databases">
        <authorList>
            <person name="de Groot N.N."/>
        </authorList>
    </citation>
    <scope>NUCLEOTIDE SEQUENCE [LARGE SCALE GENOMIC DNA]</scope>
    <source>
        <strain evidence="2 3">CGMCC 4.1877</strain>
    </source>
</reference>
<sequence length="182" mass="20419">MVTPMTIDDFTRTPSRSVEIWRGVLHDMIDEVLDRILEETGAAPDRSIDDRPDDEFSADEFSADEFHEDERPEDGWPGEEDEEPPGTRPSMEEIAEVGTQLRASLGAALDRGTRFWGCDGTLRCTRAWAEHFGVLPDLFVERYRCAGLHCDCAVMRGVLGRADLPRCPLRSHSPDQRGSSTP</sequence>
<dbReference type="Proteomes" id="UP000199614">
    <property type="component" value="Unassembled WGS sequence"/>
</dbReference>
<dbReference type="AlphaFoldDB" id="A0A1I4UGT8"/>
<dbReference type="EMBL" id="FOUY01000004">
    <property type="protein sequence ID" value="SFM88217.1"/>
    <property type="molecule type" value="Genomic_DNA"/>
</dbReference>
<evidence type="ECO:0000313" key="3">
    <source>
        <dbReference type="Proteomes" id="UP000199614"/>
    </source>
</evidence>
<feature type="region of interest" description="Disordered" evidence="1">
    <location>
        <begin position="40"/>
        <end position="91"/>
    </location>
</feature>
<gene>
    <name evidence="2" type="ORF">SAMN05216207_100491</name>
</gene>
<evidence type="ECO:0000313" key="2">
    <source>
        <dbReference type="EMBL" id="SFM88217.1"/>
    </source>
</evidence>
<feature type="compositionally biased region" description="Basic and acidic residues" evidence="1">
    <location>
        <begin position="64"/>
        <end position="74"/>
    </location>
</feature>
<keyword evidence="3" id="KW-1185">Reference proteome</keyword>
<proteinExistence type="predicted"/>
<accession>A0A1I4UGT8</accession>